<dbReference type="EMBL" id="JAPDOD010000035">
    <property type="protein sequence ID" value="MDA0164521.1"/>
    <property type="molecule type" value="Genomic_DNA"/>
</dbReference>
<proteinExistence type="predicted"/>
<feature type="signal peptide" evidence="1">
    <location>
        <begin position="1"/>
        <end position="17"/>
    </location>
</feature>
<keyword evidence="3" id="KW-1185">Reference proteome</keyword>
<dbReference type="AlphaFoldDB" id="A0A9X3S5U2"/>
<reference evidence="2" key="1">
    <citation type="submission" date="2022-10" db="EMBL/GenBank/DDBJ databases">
        <title>The WGS of Solirubrobacter ginsenosidimutans DSM 21036.</title>
        <authorList>
            <person name="Jiang Z."/>
        </authorList>
    </citation>
    <scope>NUCLEOTIDE SEQUENCE</scope>
    <source>
        <strain evidence="2">DSM 21036</strain>
    </source>
</reference>
<comment type="caution">
    <text evidence="2">The sequence shown here is derived from an EMBL/GenBank/DDBJ whole genome shotgun (WGS) entry which is preliminary data.</text>
</comment>
<organism evidence="2 3">
    <name type="scientific">Solirubrobacter ginsenosidimutans</name>
    <dbReference type="NCBI Taxonomy" id="490573"/>
    <lineage>
        <taxon>Bacteria</taxon>
        <taxon>Bacillati</taxon>
        <taxon>Actinomycetota</taxon>
        <taxon>Thermoleophilia</taxon>
        <taxon>Solirubrobacterales</taxon>
        <taxon>Solirubrobacteraceae</taxon>
        <taxon>Solirubrobacter</taxon>
    </lineage>
</organism>
<gene>
    <name evidence="2" type="ORF">OM076_29895</name>
</gene>
<accession>A0A9X3S5U2</accession>
<evidence type="ECO:0000313" key="2">
    <source>
        <dbReference type="EMBL" id="MDA0164521.1"/>
    </source>
</evidence>
<evidence type="ECO:0000313" key="3">
    <source>
        <dbReference type="Proteomes" id="UP001149140"/>
    </source>
</evidence>
<dbReference type="Proteomes" id="UP001149140">
    <property type="component" value="Unassembled WGS sequence"/>
</dbReference>
<sequence length="137" mass="14277">MKRKLAALSSAALVIVAAGCGGPAGDLFEVTRSGADRNANITLVVSDDGFVTCDGVKKELPPTLLLRARQLARDLSPQAELNLTLPAGPNSVLSYKARMAAGDIAFADTSRPLPASFTRLTAYTSDVAKQVCGKSRS</sequence>
<name>A0A9X3S5U2_9ACTN</name>
<protein>
    <recommendedName>
        <fullName evidence="4">Lipoprotein</fullName>
    </recommendedName>
</protein>
<dbReference type="RefSeq" id="WP_270043775.1">
    <property type="nucleotide sequence ID" value="NZ_JAPDOD010000035.1"/>
</dbReference>
<dbReference type="PROSITE" id="PS51257">
    <property type="entry name" value="PROKAR_LIPOPROTEIN"/>
    <property type="match status" value="1"/>
</dbReference>
<keyword evidence="1" id="KW-0732">Signal</keyword>
<evidence type="ECO:0008006" key="4">
    <source>
        <dbReference type="Google" id="ProtNLM"/>
    </source>
</evidence>
<evidence type="ECO:0000256" key="1">
    <source>
        <dbReference type="SAM" id="SignalP"/>
    </source>
</evidence>
<feature type="chain" id="PRO_5040864450" description="Lipoprotein" evidence="1">
    <location>
        <begin position="18"/>
        <end position="137"/>
    </location>
</feature>